<keyword evidence="2" id="KW-0813">Transport</keyword>
<evidence type="ECO:0000256" key="2">
    <source>
        <dbReference type="ARBA" id="ARBA00022448"/>
    </source>
</evidence>
<keyword evidence="12" id="KW-1185">Reference proteome</keyword>
<feature type="domain" description="MacB-like periplasmic core" evidence="10">
    <location>
        <begin position="16"/>
        <end position="207"/>
    </location>
</feature>
<organism evidence="11 12">
    <name type="scientific">Calidifontibacter indicus</name>
    <dbReference type="NCBI Taxonomy" id="419650"/>
    <lineage>
        <taxon>Bacteria</taxon>
        <taxon>Bacillati</taxon>
        <taxon>Actinomycetota</taxon>
        <taxon>Actinomycetes</taxon>
        <taxon>Micrococcales</taxon>
        <taxon>Dermacoccaceae</taxon>
        <taxon>Calidifontibacter</taxon>
    </lineage>
</organism>
<gene>
    <name evidence="11" type="ORF">DFJ65_0142</name>
</gene>
<keyword evidence="4 8" id="KW-0812">Transmembrane</keyword>
<evidence type="ECO:0000259" key="10">
    <source>
        <dbReference type="Pfam" id="PF12704"/>
    </source>
</evidence>
<feature type="transmembrane region" description="Helical" evidence="8">
    <location>
        <begin position="15"/>
        <end position="35"/>
    </location>
</feature>
<proteinExistence type="inferred from homology"/>
<evidence type="ECO:0000256" key="4">
    <source>
        <dbReference type="ARBA" id="ARBA00022692"/>
    </source>
</evidence>
<evidence type="ECO:0000256" key="7">
    <source>
        <dbReference type="ARBA" id="ARBA00038076"/>
    </source>
</evidence>
<feature type="transmembrane region" description="Helical" evidence="8">
    <location>
        <begin position="319"/>
        <end position="338"/>
    </location>
</feature>
<comment type="similarity">
    <text evidence="7">Belongs to the ABC-4 integral membrane protein family.</text>
</comment>
<keyword evidence="3" id="KW-1003">Cell membrane</keyword>
<evidence type="ECO:0000256" key="3">
    <source>
        <dbReference type="ARBA" id="ARBA00022475"/>
    </source>
</evidence>
<evidence type="ECO:0000256" key="1">
    <source>
        <dbReference type="ARBA" id="ARBA00004651"/>
    </source>
</evidence>
<dbReference type="Pfam" id="PF12704">
    <property type="entry name" value="MacB_PCD"/>
    <property type="match status" value="1"/>
</dbReference>
<sequence>MFLAIRDLWWARGRFALMVTAVSLITALVVMLSGLTEGLSRQSISAVTSLPSAQIAFERPGDGQSLSFNSSRVTPQQVQTARAQSGVTSADPLGIATTRATVGGSATQVTIFGVDPGSAAAPRELLAGNTVVCRDFAEEHGLRVGDQVTVGDATLRVAALADNASFSHLPVLWVPRTVWAATGGASGAGSVLLVDTASGFDRAAFDAATGLSAQTPKESLSAIGSYSAENGSLTMIRVLLIAISALVIGAFFTVWTVQRETDLAVLKAIGAKTSYLVGDALGQALLTLLIGGLIGATVAVAAGLAVAGTVPVVIEVATVLNPLILLLVVGLIGAAAALRRVITVDPMNALAGAR</sequence>
<dbReference type="PANTHER" id="PTHR43738">
    <property type="entry name" value="ABC TRANSPORTER, MEMBRANE PROTEIN"/>
    <property type="match status" value="1"/>
</dbReference>
<dbReference type="PANTHER" id="PTHR43738:SF1">
    <property type="entry name" value="HEMIN TRANSPORT SYSTEM PERMEASE PROTEIN HRTB-RELATED"/>
    <property type="match status" value="1"/>
</dbReference>
<dbReference type="OrthoDB" id="5242186at2"/>
<comment type="caution">
    <text evidence="11">The sequence shown here is derived from an EMBL/GenBank/DDBJ whole genome shotgun (WGS) entry which is preliminary data.</text>
</comment>
<dbReference type="EMBL" id="QTUA01000001">
    <property type="protein sequence ID" value="REF29208.1"/>
    <property type="molecule type" value="Genomic_DNA"/>
</dbReference>
<dbReference type="InterPro" id="IPR003838">
    <property type="entry name" value="ABC3_permease_C"/>
</dbReference>
<dbReference type="GO" id="GO:0005886">
    <property type="term" value="C:plasma membrane"/>
    <property type="evidence" value="ECO:0007669"/>
    <property type="project" value="UniProtKB-SubCell"/>
</dbReference>
<dbReference type="InterPro" id="IPR025857">
    <property type="entry name" value="MacB_PCD"/>
</dbReference>
<dbReference type="RefSeq" id="WP_115921346.1">
    <property type="nucleotide sequence ID" value="NZ_QTUA01000001.1"/>
</dbReference>
<name>A0A3D9UIC3_9MICO</name>
<evidence type="ECO:0000259" key="9">
    <source>
        <dbReference type="Pfam" id="PF02687"/>
    </source>
</evidence>
<evidence type="ECO:0000256" key="8">
    <source>
        <dbReference type="SAM" id="Phobius"/>
    </source>
</evidence>
<accession>A0A3D9UIC3</accession>
<evidence type="ECO:0000313" key="11">
    <source>
        <dbReference type="EMBL" id="REF29208.1"/>
    </source>
</evidence>
<comment type="subcellular location">
    <subcellularLocation>
        <location evidence="1">Cell membrane</location>
        <topology evidence="1">Multi-pass membrane protein</topology>
    </subcellularLocation>
</comment>
<keyword evidence="6 8" id="KW-0472">Membrane</keyword>
<protein>
    <submittedName>
        <fullName evidence="11">Putative ABC transport system permease protein</fullName>
    </submittedName>
</protein>
<reference evidence="11 12" key="1">
    <citation type="submission" date="2018-08" db="EMBL/GenBank/DDBJ databases">
        <title>Sequencing the genomes of 1000 actinobacteria strains.</title>
        <authorList>
            <person name="Klenk H.-P."/>
        </authorList>
    </citation>
    <scope>NUCLEOTIDE SEQUENCE [LARGE SCALE GENOMIC DNA]</scope>
    <source>
        <strain evidence="11 12">DSM 22967</strain>
    </source>
</reference>
<dbReference type="Pfam" id="PF02687">
    <property type="entry name" value="FtsX"/>
    <property type="match status" value="1"/>
</dbReference>
<keyword evidence="5 8" id="KW-1133">Transmembrane helix</keyword>
<dbReference type="AlphaFoldDB" id="A0A3D9UIC3"/>
<feature type="domain" description="ABC3 transporter permease C-terminal" evidence="9">
    <location>
        <begin position="237"/>
        <end position="346"/>
    </location>
</feature>
<evidence type="ECO:0000256" key="5">
    <source>
        <dbReference type="ARBA" id="ARBA00022989"/>
    </source>
</evidence>
<dbReference type="InterPro" id="IPR051125">
    <property type="entry name" value="ABC-4/HrtB_transporter"/>
</dbReference>
<evidence type="ECO:0000256" key="6">
    <source>
        <dbReference type="ARBA" id="ARBA00023136"/>
    </source>
</evidence>
<feature type="transmembrane region" description="Helical" evidence="8">
    <location>
        <begin position="238"/>
        <end position="257"/>
    </location>
</feature>
<evidence type="ECO:0000313" key="12">
    <source>
        <dbReference type="Proteomes" id="UP000256253"/>
    </source>
</evidence>
<dbReference type="Proteomes" id="UP000256253">
    <property type="component" value="Unassembled WGS sequence"/>
</dbReference>
<feature type="transmembrane region" description="Helical" evidence="8">
    <location>
        <begin position="284"/>
        <end position="307"/>
    </location>
</feature>